<dbReference type="OrthoDB" id="2269196at2759"/>
<dbReference type="Proteomes" id="UP000717996">
    <property type="component" value="Unassembled WGS sequence"/>
</dbReference>
<reference evidence="1" key="1">
    <citation type="journal article" date="2020" name="Microb. Genom.">
        <title>Genetic diversity of clinical and environmental Mucorales isolates obtained from an investigation of mucormycosis cases among solid organ transplant recipients.</title>
        <authorList>
            <person name="Nguyen M.H."/>
            <person name="Kaul D."/>
            <person name="Muto C."/>
            <person name="Cheng S.J."/>
            <person name="Richter R.A."/>
            <person name="Bruno V.M."/>
            <person name="Liu G."/>
            <person name="Beyhan S."/>
            <person name="Sundermann A.J."/>
            <person name="Mounaud S."/>
            <person name="Pasculle A.W."/>
            <person name="Nierman W.C."/>
            <person name="Driscoll E."/>
            <person name="Cumbie R."/>
            <person name="Clancy C.J."/>
            <person name="Dupont C.L."/>
        </authorList>
    </citation>
    <scope>NUCLEOTIDE SEQUENCE</scope>
    <source>
        <strain evidence="1">GL16</strain>
    </source>
</reference>
<evidence type="ECO:0000313" key="2">
    <source>
        <dbReference type="Proteomes" id="UP000717996"/>
    </source>
</evidence>
<comment type="caution">
    <text evidence="1">The sequence shown here is derived from an EMBL/GenBank/DDBJ whole genome shotgun (WGS) entry which is preliminary data.</text>
</comment>
<dbReference type="EMBL" id="JAANIT010001928">
    <property type="protein sequence ID" value="KAG1538188.1"/>
    <property type="molecule type" value="Genomic_DNA"/>
</dbReference>
<sequence>MDCEFNNSSDILFPSDAGLPKLSSPLDYKVPESFDWATQDFMYTFHDKSTNELNNFLCFKQYVPVNKQEEQEKQLLSQVHQYLSTGQSELNEILKGFHLSVQKSIQNNQAQNTLPGLSWAEEANQYYGGNDIGDLTMVQELEGKKQKMEREDDDNIESLSDISLDEKPLPVLPKKKKSTLFNKIKSNTRKVFRKLLVIS</sequence>
<dbReference type="AlphaFoldDB" id="A0A9P6Y2V3"/>
<accession>A0A9P6Y2V3</accession>
<proteinExistence type="predicted"/>
<gene>
    <name evidence="1" type="ORF">G6F51_009918</name>
</gene>
<protein>
    <submittedName>
        <fullName evidence="1">Uncharacterized protein</fullName>
    </submittedName>
</protein>
<name>A0A9P6Y2V3_RHIOR</name>
<organism evidence="1 2">
    <name type="scientific">Rhizopus oryzae</name>
    <name type="common">Mucormycosis agent</name>
    <name type="synonym">Rhizopus arrhizus var. delemar</name>
    <dbReference type="NCBI Taxonomy" id="64495"/>
    <lineage>
        <taxon>Eukaryota</taxon>
        <taxon>Fungi</taxon>
        <taxon>Fungi incertae sedis</taxon>
        <taxon>Mucoromycota</taxon>
        <taxon>Mucoromycotina</taxon>
        <taxon>Mucoromycetes</taxon>
        <taxon>Mucorales</taxon>
        <taxon>Mucorineae</taxon>
        <taxon>Rhizopodaceae</taxon>
        <taxon>Rhizopus</taxon>
    </lineage>
</organism>
<evidence type="ECO:0000313" key="1">
    <source>
        <dbReference type="EMBL" id="KAG1538188.1"/>
    </source>
</evidence>